<reference evidence="2 3" key="1">
    <citation type="submission" date="2019-09" db="EMBL/GenBank/DDBJ databases">
        <title>Chitinophaga ginsengihumi sp. nov., isolated from soil of ginseng rhizosphere.</title>
        <authorList>
            <person name="Lee J."/>
        </authorList>
    </citation>
    <scope>NUCLEOTIDE SEQUENCE [LARGE SCALE GENOMIC DNA]</scope>
    <source>
        <strain evidence="2 3">BN140078</strain>
    </source>
</reference>
<keyword evidence="3" id="KW-1185">Reference proteome</keyword>
<protein>
    <submittedName>
        <fullName evidence="2">Uncharacterized protein</fullName>
    </submittedName>
</protein>
<organism evidence="2 3">
    <name type="scientific">Chitinophaga agrisoli</name>
    <dbReference type="NCBI Taxonomy" id="2607653"/>
    <lineage>
        <taxon>Bacteria</taxon>
        <taxon>Pseudomonadati</taxon>
        <taxon>Bacteroidota</taxon>
        <taxon>Chitinophagia</taxon>
        <taxon>Chitinophagales</taxon>
        <taxon>Chitinophagaceae</taxon>
        <taxon>Chitinophaga</taxon>
    </lineage>
</organism>
<dbReference type="RefSeq" id="WP_149838223.1">
    <property type="nucleotide sequence ID" value="NZ_VUOC01000002.1"/>
</dbReference>
<dbReference type="EMBL" id="VUOC01000002">
    <property type="protein sequence ID" value="KAA2243347.1"/>
    <property type="molecule type" value="Genomic_DNA"/>
</dbReference>
<keyword evidence="1" id="KW-0472">Membrane</keyword>
<gene>
    <name evidence="2" type="ORF">F0L74_12650</name>
</gene>
<dbReference type="AlphaFoldDB" id="A0A5B2VYS0"/>
<name>A0A5B2VYS0_9BACT</name>
<keyword evidence="1" id="KW-1133">Transmembrane helix</keyword>
<feature type="transmembrane region" description="Helical" evidence="1">
    <location>
        <begin position="128"/>
        <end position="145"/>
    </location>
</feature>
<feature type="transmembrane region" description="Helical" evidence="1">
    <location>
        <begin position="97"/>
        <end position="116"/>
    </location>
</feature>
<evidence type="ECO:0000313" key="2">
    <source>
        <dbReference type="EMBL" id="KAA2243347.1"/>
    </source>
</evidence>
<reference evidence="2 3" key="2">
    <citation type="submission" date="2019-09" db="EMBL/GenBank/DDBJ databases">
        <authorList>
            <person name="Jin C."/>
        </authorList>
    </citation>
    <scope>NUCLEOTIDE SEQUENCE [LARGE SCALE GENOMIC DNA]</scope>
    <source>
        <strain evidence="2 3">BN140078</strain>
    </source>
</reference>
<evidence type="ECO:0000313" key="3">
    <source>
        <dbReference type="Proteomes" id="UP000324611"/>
    </source>
</evidence>
<comment type="caution">
    <text evidence="2">The sequence shown here is derived from an EMBL/GenBank/DDBJ whole genome shotgun (WGS) entry which is preliminary data.</text>
</comment>
<feature type="transmembrane region" description="Helical" evidence="1">
    <location>
        <begin position="26"/>
        <end position="50"/>
    </location>
</feature>
<feature type="transmembrane region" description="Helical" evidence="1">
    <location>
        <begin position="70"/>
        <end position="90"/>
    </location>
</feature>
<sequence length="160" mass="18361">MEEKDSIFDADFETLAFPRRKKLLPWWIKTFAWIFLILSFFVPVAFVLSFLGFSSQMELYGIKPERASSVLGLILMALFVFKGIAAFGLLKERDWAIIVGMTDAVIGIVICTFMMIMHPFGEGNGFTFNFRLELVLLIPYLIKLIKIRVPWAQSRGRNVV</sequence>
<keyword evidence="1" id="KW-0812">Transmembrane</keyword>
<dbReference type="Proteomes" id="UP000324611">
    <property type="component" value="Unassembled WGS sequence"/>
</dbReference>
<proteinExistence type="predicted"/>
<accession>A0A5B2VYS0</accession>
<evidence type="ECO:0000256" key="1">
    <source>
        <dbReference type="SAM" id="Phobius"/>
    </source>
</evidence>